<gene>
    <name evidence="7" type="ORF">GPICK_14335</name>
</gene>
<feature type="transmembrane region" description="Helical" evidence="6">
    <location>
        <begin position="81"/>
        <end position="101"/>
    </location>
</feature>
<feature type="transmembrane region" description="Helical" evidence="6">
    <location>
        <begin position="301"/>
        <end position="327"/>
    </location>
</feature>
<dbReference type="Pfam" id="PF01384">
    <property type="entry name" value="PHO4"/>
    <property type="match status" value="1"/>
</dbReference>
<dbReference type="InterPro" id="IPR001204">
    <property type="entry name" value="Phos_transporter"/>
</dbReference>
<feature type="transmembrane region" description="Helical" evidence="6">
    <location>
        <begin position="42"/>
        <end position="60"/>
    </location>
</feature>
<evidence type="ECO:0000256" key="1">
    <source>
        <dbReference type="ARBA" id="ARBA00004141"/>
    </source>
</evidence>
<evidence type="ECO:0000256" key="6">
    <source>
        <dbReference type="SAM" id="Phobius"/>
    </source>
</evidence>
<dbReference type="GO" id="GO:0016020">
    <property type="term" value="C:membrane"/>
    <property type="evidence" value="ECO:0007669"/>
    <property type="project" value="UniProtKB-SubCell"/>
</dbReference>
<protein>
    <submittedName>
        <fullName evidence="7">Inorganic phosphate transporter</fullName>
    </submittedName>
</protein>
<keyword evidence="3 6" id="KW-0812">Transmembrane</keyword>
<dbReference type="Proteomes" id="UP000057609">
    <property type="component" value="Chromosome"/>
</dbReference>
<keyword evidence="2" id="KW-0813">Transport</keyword>
<keyword evidence="4 6" id="KW-1133">Transmembrane helix</keyword>
<dbReference type="GO" id="GO:0035435">
    <property type="term" value="P:phosphate ion transmembrane transport"/>
    <property type="evidence" value="ECO:0007669"/>
    <property type="project" value="TreeGrafter"/>
</dbReference>
<evidence type="ECO:0000313" key="8">
    <source>
        <dbReference type="Proteomes" id="UP000057609"/>
    </source>
</evidence>
<evidence type="ECO:0000256" key="4">
    <source>
        <dbReference type="ARBA" id="ARBA00022989"/>
    </source>
</evidence>
<keyword evidence="5 6" id="KW-0472">Membrane</keyword>
<dbReference type="KEGG" id="gpi:GPICK_14335"/>
<reference evidence="7 8" key="1">
    <citation type="journal article" date="2015" name="Genome Announc.">
        <title>Complete Genome of Geobacter pickeringii G13T, a Metal-Reducing Isolate from Sedimentary Kaolin Deposits.</title>
        <authorList>
            <person name="Badalamenti J.P."/>
            <person name="Bond D.R."/>
        </authorList>
    </citation>
    <scope>NUCLEOTIDE SEQUENCE [LARGE SCALE GENOMIC DNA]</scope>
    <source>
        <strain evidence="7 8">G13</strain>
    </source>
</reference>
<comment type="subcellular location">
    <subcellularLocation>
        <location evidence="1">Membrane</location>
        <topology evidence="1">Multi-pass membrane protein</topology>
    </subcellularLocation>
</comment>
<evidence type="ECO:0000256" key="2">
    <source>
        <dbReference type="ARBA" id="ARBA00022448"/>
    </source>
</evidence>
<dbReference type="GO" id="GO:0005315">
    <property type="term" value="F:phosphate transmembrane transporter activity"/>
    <property type="evidence" value="ECO:0007669"/>
    <property type="project" value="InterPro"/>
</dbReference>
<accession>A0A0B5BGV6</accession>
<name>A0A0B5BGV6_9BACT</name>
<keyword evidence="8" id="KW-1185">Reference proteome</keyword>
<dbReference type="EMBL" id="CP009788">
    <property type="protein sequence ID" value="AJE04374.1"/>
    <property type="molecule type" value="Genomic_DNA"/>
</dbReference>
<dbReference type="PANTHER" id="PTHR11101:SF80">
    <property type="entry name" value="PHOSPHATE TRANSPORTER"/>
    <property type="match status" value="1"/>
</dbReference>
<dbReference type="HOGENOM" id="CLU_015355_1_1_7"/>
<sequence>MPDVMLLMLVLVIGAALAFDYINGFHDTANAIATCVSTRALSVRSAIIMAAVLNFAGAMISTKVAATIGKGIVDAGNVTQMVVLAGILGAIVWDLITWYYGLPASSSHAIIGGLMGAVIAHAGSGALHWKGLEKIVLSLVLSPIVGVALGFIVMVIMLWSFRGTAPHAINKQFRRLQVLSAAFMAFSHGTADAQKSMGVITMALVSYGTLSAFVVPTWVKIACAVAMGLGTAAGGWRIIKTVGKDFVKLQPVHGFCVETASAGVILGASSIGMPVSTTHVITSAILGVGLSKRLTAVNWNVAGRILVAWVLTIPASAIMAYVCYQVFNPLLGK</sequence>
<evidence type="ECO:0000313" key="7">
    <source>
        <dbReference type="EMBL" id="AJE04374.1"/>
    </source>
</evidence>
<proteinExistence type="predicted"/>
<feature type="transmembrane region" description="Helical" evidence="6">
    <location>
        <begin position="136"/>
        <end position="161"/>
    </location>
</feature>
<organism evidence="7 8">
    <name type="scientific">Geobacter pickeringii</name>
    <dbReference type="NCBI Taxonomy" id="345632"/>
    <lineage>
        <taxon>Bacteria</taxon>
        <taxon>Pseudomonadati</taxon>
        <taxon>Thermodesulfobacteriota</taxon>
        <taxon>Desulfuromonadia</taxon>
        <taxon>Geobacterales</taxon>
        <taxon>Geobacteraceae</taxon>
        <taxon>Geobacter</taxon>
    </lineage>
</organism>
<dbReference type="PANTHER" id="PTHR11101">
    <property type="entry name" value="PHOSPHATE TRANSPORTER"/>
    <property type="match status" value="1"/>
</dbReference>
<dbReference type="OrthoDB" id="9779554at2"/>
<evidence type="ECO:0000256" key="3">
    <source>
        <dbReference type="ARBA" id="ARBA00022692"/>
    </source>
</evidence>
<feature type="transmembrane region" description="Helical" evidence="6">
    <location>
        <begin position="107"/>
        <end position="129"/>
    </location>
</feature>
<dbReference type="AlphaFoldDB" id="A0A0B5BGV6"/>
<dbReference type="STRING" id="345632.GPICK_14335"/>
<dbReference type="RefSeq" id="WP_039744311.1">
    <property type="nucleotide sequence ID" value="NZ_CP009788.1"/>
</dbReference>
<evidence type="ECO:0000256" key="5">
    <source>
        <dbReference type="ARBA" id="ARBA00023136"/>
    </source>
</evidence>